<name>A0ABM7S899_9FLAO</name>
<proteinExistence type="predicted"/>
<dbReference type="EMBL" id="AP024749">
    <property type="protein sequence ID" value="BCY29177.1"/>
    <property type="molecule type" value="Genomic_DNA"/>
</dbReference>
<gene>
    <name evidence="1" type="ORF">KK2020170_20450</name>
</gene>
<accession>A0ABM7S899</accession>
<sequence>MKFIYILLLFPLFSLAQINCKYDIEEKTDSTYLKVLPEKVMYERVFGDSKEFIQFSLINNNGIPTLHVQLIEKSSLFLSAKCFDLNSKIVLQLNNGKFITLKSISDNTCSVFGYDEKEKANFRILDGYFVFTKTNYEELKSSPISVMRLQYVGDKKDYNIKSDLASEITKLNYAPSYYFIDYLKCVE</sequence>
<keyword evidence="2" id="KW-1185">Reference proteome</keyword>
<organism evidence="1 2">
    <name type="scientific">Flavobacterium okayamense</name>
    <dbReference type="NCBI Taxonomy" id="2830782"/>
    <lineage>
        <taxon>Bacteria</taxon>
        <taxon>Pseudomonadati</taxon>
        <taxon>Bacteroidota</taxon>
        <taxon>Flavobacteriia</taxon>
        <taxon>Flavobacteriales</taxon>
        <taxon>Flavobacteriaceae</taxon>
        <taxon>Flavobacterium</taxon>
    </lineage>
</organism>
<dbReference type="RefSeq" id="WP_221258269.1">
    <property type="nucleotide sequence ID" value="NZ_AP024749.1"/>
</dbReference>
<reference evidence="1 2" key="1">
    <citation type="submission" date="2021-06" db="EMBL/GenBank/DDBJ databases">
        <title>Whole genome sequences of Flavobacterium sp. KK2020170 and assembly.</title>
        <authorList>
            <person name="Kitahara K."/>
            <person name="Miyoshi S."/>
            <person name="Uesaka K."/>
        </authorList>
    </citation>
    <scope>NUCLEOTIDE SEQUENCE [LARGE SCALE GENOMIC DNA]</scope>
    <source>
        <strain evidence="1 2">KK2020170</strain>
    </source>
</reference>
<protein>
    <submittedName>
        <fullName evidence="1">Uncharacterized protein</fullName>
    </submittedName>
</protein>
<evidence type="ECO:0000313" key="2">
    <source>
        <dbReference type="Proteomes" id="UP000825258"/>
    </source>
</evidence>
<evidence type="ECO:0000313" key="1">
    <source>
        <dbReference type="EMBL" id="BCY29177.1"/>
    </source>
</evidence>
<dbReference type="Proteomes" id="UP000825258">
    <property type="component" value="Chromosome"/>
</dbReference>